<evidence type="ECO:0000256" key="8">
    <source>
        <dbReference type="HAMAP-Rule" id="MF_00542"/>
    </source>
</evidence>
<keyword evidence="6 8" id="KW-0067">ATP-binding</keyword>
<sequence length="356" mass="39507">MSYRVLVINPGSTSTKFAVYEDENPILIKGIEHDASEIAKFNNILDQYEMRKEKIQKILDENNIDLKSINTIVGRCGGLPPVKSGAYKINDEMIERLRTNPTLDHASNLGAVIAYSLANEIGVNSYIYDPVCVDECIDIARPSGLKGMDRHCLTHALNTRAMAIKYAKMNNKDYKDLNLIVAHLGGGISLNVHEKGRMVDFVSDEDGPFSPSRAGRLPVTRVIDACYSGEYTHKEMKKRVRGEGGLYSYMNTFDAREVEAKINNGDEYAKLIYDAMVLQIAKSIGELATVVNGDVDAIIITGGIAYSKYMTEGIKKRVKFIAPVEILPGENELEALAFGGLRVLKGEEEARIYKEE</sequence>
<comment type="subcellular location">
    <subcellularLocation>
        <location evidence="1 8">Cytoplasm</location>
    </subcellularLocation>
</comment>
<dbReference type="EMBL" id="JAHLOQ010000030">
    <property type="protein sequence ID" value="MBU5336836.1"/>
    <property type="molecule type" value="Genomic_DNA"/>
</dbReference>
<evidence type="ECO:0000256" key="5">
    <source>
        <dbReference type="ARBA" id="ARBA00022777"/>
    </source>
</evidence>
<organism evidence="10 11">
    <name type="scientific">Intestinibacter bartlettii</name>
    <dbReference type="NCBI Taxonomy" id="261299"/>
    <lineage>
        <taxon>Bacteria</taxon>
        <taxon>Bacillati</taxon>
        <taxon>Bacillota</taxon>
        <taxon>Clostridia</taxon>
        <taxon>Peptostreptococcales</taxon>
        <taxon>Peptostreptococcaceae</taxon>
        <taxon>Intestinibacter</taxon>
    </lineage>
</organism>
<dbReference type="GO" id="GO:0047761">
    <property type="term" value="F:butyrate kinase activity"/>
    <property type="evidence" value="ECO:0007669"/>
    <property type="project" value="UniProtKB-EC"/>
</dbReference>
<keyword evidence="4 8" id="KW-0547">Nucleotide-binding</keyword>
<dbReference type="InterPro" id="IPR000890">
    <property type="entry name" value="Aliphatic_acid_kin_short-chain"/>
</dbReference>
<dbReference type="PANTHER" id="PTHR21060:SF3">
    <property type="entry name" value="BUTYRATE KINASE 2-RELATED"/>
    <property type="match status" value="1"/>
</dbReference>
<dbReference type="Pfam" id="PF00871">
    <property type="entry name" value="Acetate_kinase"/>
    <property type="match status" value="1"/>
</dbReference>
<dbReference type="RefSeq" id="WP_216570687.1">
    <property type="nucleotide sequence ID" value="NZ_JAHLOQ010000030.1"/>
</dbReference>
<evidence type="ECO:0000256" key="6">
    <source>
        <dbReference type="ARBA" id="ARBA00022840"/>
    </source>
</evidence>
<dbReference type="PIRSF" id="PIRSF036458">
    <property type="entry name" value="Butyrate_kin"/>
    <property type="match status" value="1"/>
</dbReference>
<comment type="catalytic activity">
    <reaction evidence="7 8">
        <text>butanoate + ATP = butanoyl phosphate + ADP</text>
        <dbReference type="Rhea" id="RHEA:13585"/>
        <dbReference type="ChEBI" id="CHEBI:17968"/>
        <dbReference type="ChEBI" id="CHEBI:30616"/>
        <dbReference type="ChEBI" id="CHEBI:58079"/>
        <dbReference type="ChEBI" id="CHEBI:456216"/>
        <dbReference type="EC" id="2.7.2.7"/>
    </reaction>
</comment>
<dbReference type="HAMAP" id="MF_00542">
    <property type="entry name" value="Butyrate_kinase"/>
    <property type="match status" value="1"/>
</dbReference>
<evidence type="ECO:0000256" key="1">
    <source>
        <dbReference type="ARBA" id="ARBA00004496"/>
    </source>
</evidence>
<evidence type="ECO:0000256" key="9">
    <source>
        <dbReference type="SAM" id="Coils"/>
    </source>
</evidence>
<dbReference type="NCBIfam" id="NF002834">
    <property type="entry name" value="PRK03011.1-5"/>
    <property type="match status" value="1"/>
</dbReference>
<evidence type="ECO:0000313" key="10">
    <source>
        <dbReference type="EMBL" id="MBU5336836.1"/>
    </source>
</evidence>
<evidence type="ECO:0000313" key="11">
    <source>
        <dbReference type="Proteomes" id="UP001196301"/>
    </source>
</evidence>
<gene>
    <name evidence="8 10" type="primary">buk</name>
    <name evidence="10" type="ORF">KQI20_10330</name>
</gene>
<dbReference type="NCBIfam" id="TIGR02707">
    <property type="entry name" value="butyr_kinase"/>
    <property type="match status" value="1"/>
</dbReference>
<keyword evidence="3 8" id="KW-0808">Transferase</keyword>
<reference evidence="10 11" key="1">
    <citation type="submission" date="2021-06" db="EMBL/GenBank/DDBJ databases">
        <authorList>
            <person name="Sun Q."/>
            <person name="Li D."/>
        </authorList>
    </citation>
    <scope>NUCLEOTIDE SEQUENCE [LARGE SCALE GENOMIC DNA]</scope>
    <source>
        <strain evidence="10 11">N19</strain>
    </source>
</reference>
<dbReference type="CDD" id="cd24011">
    <property type="entry name" value="ASKHA_NBD_BK"/>
    <property type="match status" value="1"/>
</dbReference>
<feature type="coiled-coil region" evidence="9">
    <location>
        <begin position="38"/>
        <end position="65"/>
    </location>
</feature>
<evidence type="ECO:0000256" key="3">
    <source>
        <dbReference type="ARBA" id="ARBA00022679"/>
    </source>
</evidence>
<keyword evidence="9" id="KW-0175">Coiled coil</keyword>
<accession>A0ABS6DYA6</accession>
<keyword evidence="2 8" id="KW-0963">Cytoplasm</keyword>
<evidence type="ECO:0000256" key="7">
    <source>
        <dbReference type="ARBA" id="ARBA00048596"/>
    </source>
</evidence>
<evidence type="ECO:0000256" key="4">
    <source>
        <dbReference type="ARBA" id="ARBA00022741"/>
    </source>
</evidence>
<dbReference type="InterPro" id="IPR023865">
    <property type="entry name" value="Aliphatic_acid_kinase_CS"/>
</dbReference>
<dbReference type="PANTHER" id="PTHR21060">
    <property type="entry name" value="ACETATE KINASE"/>
    <property type="match status" value="1"/>
</dbReference>
<dbReference type="PROSITE" id="PS01075">
    <property type="entry name" value="ACETATE_KINASE_1"/>
    <property type="match status" value="1"/>
</dbReference>
<protein>
    <recommendedName>
        <fullName evidence="8">Probable butyrate kinase</fullName>
        <shortName evidence="8">BK</shortName>
        <ecNumber evidence="8">2.7.2.7</ecNumber>
    </recommendedName>
    <alternativeName>
        <fullName evidence="8">Branched-chain carboxylic acid kinase</fullName>
    </alternativeName>
</protein>
<proteinExistence type="inferred from homology"/>
<keyword evidence="5 8" id="KW-0418">Kinase</keyword>
<comment type="similarity">
    <text evidence="8">Belongs to the acetokinase family.</text>
</comment>
<keyword evidence="11" id="KW-1185">Reference proteome</keyword>
<comment type="caution">
    <text evidence="10">The sequence shown here is derived from an EMBL/GenBank/DDBJ whole genome shotgun (WGS) entry which is preliminary data.</text>
</comment>
<evidence type="ECO:0000256" key="2">
    <source>
        <dbReference type="ARBA" id="ARBA00022490"/>
    </source>
</evidence>
<name>A0ABS6DYA6_9FIRM</name>
<dbReference type="PROSITE" id="PS01076">
    <property type="entry name" value="ACETATE_KINASE_2"/>
    <property type="match status" value="1"/>
</dbReference>
<dbReference type="Proteomes" id="UP001196301">
    <property type="component" value="Unassembled WGS sequence"/>
</dbReference>
<dbReference type="InterPro" id="IPR011245">
    <property type="entry name" value="Butyrate_kin"/>
</dbReference>
<dbReference type="EC" id="2.7.2.7" evidence="8"/>